<organism evidence="3 5">
    <name type="scientific">Dracunculus medinensis</name>
    <name type="common">Guinea worm</name>
    <dbReference type="NCBI Taxonomy" id="318479"/>
    <lineage>
        <taxon>Eukaryota</taxon>
        <taxon>Metazoa</taxon>
        <taxon>Ecdysozoa</taxon>
        <taxon>Nematoda</taxon>
        <taxon>Chromadorea</taxon>
        <taxon>Rhabditida</taxon>
        <taxon>Spirurina</taxon>
        <taxon>Dracunculoidea</taxon>
        <taxon>Dracunculidae</taxon>
        <taxon>Dracunculus</taxon>
    </lineage>
</organism>
<dbReference type="STRING" id="318479.A0A0N4U4B0"/>
<accession>A0A0N4U4B0</accession>
<sequence>MSIGHINIRERKLEDAVFEGWLLKRGEHIKNWRRRYFMLYDDGALFGFKTKPELGQPFPDPLNDFIVKGVQVNESI</sequence>
<evidence type="ECO:0000313" key="5">
    <source>
        <dbReference type="WBParaSite" id="DME_0000160901-mRNA-1"/>
    </source>
</evidence>
<evidence type="ECO:0000313" key="2">
    <source>
        <dbReference type="EMBL" id="VDN55996.1"/>
    </source>
</evidence>
<dbReference type="Proteomes" id="UP000038040">
    <property type="component" value="Unplaced"/>
</dbReference>
<feature type="domain" description="PH" evidence="1">
    <location>
        <begin position="15"/>
        <end position="76"/>
    </location>
</feature>
<evidence type="ECO:0000313" key="3">
    <source>
        <dbReference type="Proteomes" id="UP000038040"/>
    </source>
</evidence>
<dbReference type="Proteomes" id="UP000274756">
    <property type="component" value="Unassembled WGS sequence"/>
</dbReference>
<name>A0A0N4U4B0_DRAME</name>
<dbReference type="InterPro" id="IPR001849">
    <property type="entry name" value="PH_domain"/>
</dbReference>
<keyword evidence="4" id="KW-1185">Reference proteome</keyword>
<reference evidence="2 4" key="2">
    <citation type="submission" date="2018-11" db="EMBL/GenBank/DDBJ databases">
        <authorList>
            <consortium name="Pathogen Informatics"/>
        </authorList>
    </citation>
    <scope>NUCLEOTIDE SEQUENCE [LARGE SCALE GENOMIC DNA]</scope>
</reference>
<dbReference type="SUPFAM" id="SSF50729">
    <property type="entry name" value="PH domain-like"/>
    <property type="match status" value="1"/>
</dbReference>
<proteinExistence type="predicted"/>
<dbReference type="EMBL" id="UYYG01001154">
    <property type="protein sequence ID" value="VDN55996.1"/>
    <property type="molecule type" value="Genomic_DNA"/>
</dbReference>
<dbReference type="Pfam" id="PF00169">
    <property type="entry name" value="PH"/>
    <property type="match status" value="1"/>
</dbReference>
<dbReference type="AlphaFoldDB" id="A0A0N4U4B0"/>
<gene>
    <name evidence="2" type="ORF">DME_LOCUS5969</name>
</gene>
<dbReference type="InterPro" id="IPR011993">
    <property type="entry name" value="PH-like_dom_sf"/>
</dbReference>
<dbReference type="WBParaSite" id="DME_0000160901-mRNA-1">
    <property type="protein sequence ID" value="DME_0000160901-mRNA-1"/>
    <property type="gene ID" value="DME_0000160901"/>
</dbReference>
<dbReference type="Gene3D" id="2.30.29.30">
    <property type="entry name" value="Pleckstrin-homology domain (PH domain)/Phosphotyrosine-binding domain (PTB)"/>
    <property type="match status" value="1"/>
</dbReference>
<evidence type="ECO:0000313" key="4">
    <source>
        <dbReference type="Proteomes" id="UP000274756"/>
    </source>
</evidence>
<evidence type="ECO:0000259" key="1">
    <source>
        <dbReference type="PROSITE" id="PS50003"/>
    </source>
</evidence>
<dbReference type="PROSITE" id="PS50003">
    <property type="entry name" value="PH_DOMAIN"/>
    <property type="match status" value="1"/>
</dbReference>
<reference evidence="5" key="1">
    <citation type="submission" date="2017-02" db="UniProtKB">
        <authorList>
            <consortium name="WormBaseParasite"/>
        </authorList>
    </citation>
    <scope>IDENTIFICATION</scope>
</reference>
<protein>
    <submittedName>
        <fullName evidence="5">PH domain-containing protein</fullName>
    </submittedName>
</protein>
<dbReference type="OrthoDB" id="63267at2759"/>